<evidence type="ECO:0000313" key="2">
    <source>
        <dbReference type="Proteomes" id="UP000824540"/>
    </source>
</evidence>
<feature type="non-terminal residue" evidence="1">
    <location>
        <position position="191"/>
    </location>
</feature>
<proteinExistence type="predicted"/>
<comment type="caution">
    <text evidence="1">The sequence shown here is derived from an EMBL/GenBank/DDBJ whole genome shotgun (WGS) entry which is preliminary data.</text>
</comment>
<sequence length="191" mass="21239">MRCMSLISRRWDSRNWSLALCQVCFSWLCCCRSNSSSSFTRSSATVSLAFSAAISCSMGITTDRSFSASSWAWDNRRISKGLAFSDRDEAQHKSQKWGWRGMGAVPFIMACREATSSCHCLFTWSMASCLVLSETVATAFMFSISPWASASWACTRLSSAWTDSRVAPCLFSSSGRGRREGERNESRSLDV</sequence>
<reference evidence="1" key="1">
    <citation type="thesis" date="2021" institute="BYU ScholarsArchive" country="Provo, UT, USA">
        <title>Applications of and Algorithms for Genome Assembly and Genomic Analyses with an Emphasis on Marine Teleosts.</title>
        <authorList>
            <person name="Pickett B.D."/>
        </authorList>
    </citation>
    <scope>NUCLEOTIDE SEQUENCE</scope>
    <source>
        <strain evidence="1">HI-2016</strain>
    </source>
</reference>
<keyword evidence="2" id="KW-1185">Reference proteome</keyword>
<dbReference type="Proteomes" id="UP000824540">
    <property type="component" value="Unassembled WGS sequence"/>
</dbReference>
<evidence type="ECO:0000313" key="1">
    <source>
        <dbReference type="EMBL" id="KAG9341450.1"/>
    </source>
</evidence>
<dbReference type="AlphaFoldDB" id="A0A8T2NQI5"/>
<name>A0A8T2NQI5_9TELE</name>
<accession>A0A8T2NQI5</accession>
<dbReference type="EMBL" id="JAFBMS010000035">
    <property type="protein sequence ID" value="KAG9341450.1"/>
    <property type="molecule type" value="Genomic_DNA"/>
</dbReference>
<organism evidence="1 2">
    <name type="scientific">Albula glossodonta</name>
    <name type="common">roundjaw bonefish</name>
    <dbReference type="NCBI Taxonomy" id="121402"/>
    <lineage>
        <taxon>Eukaryota</taxon>
        <taxon>Metazoa</taxon>
        <taxon>Chordata</taxon>
        <taxon>Craniata</taxon>
        <taxon>Vertebrata</taxon>
        <taxon>Euteleostomi</taxon>
        <taxon>Actinopterygii</taxon>
        <taxon>Neopterygii</taxon>
        <taxon>Teleostei</taxon>
        <taxon>Albuliformes</taxon>
        <taxon>Albulidae</taxon>
        <taxon>Albula</taxon>
    </lineage>
</organism>
<protein>
    <submittedName>
        <fullName evidence="1">Uncharacterized protein</fullName>
    </submittedName>
</protein>
<gene>
    <name evidence="1" type="ORF">JZ751_019260</name>
</gene>